<evidence type="ECO:0000313" key="3">
    <source>
        <dbReference type="EMBL" id="KAF8781491.1"/>
    </source>
</evidence>
<dbReference type="AlphaFoldDB" id="A0A8T0EUR1"/>
<dbReference type="EMBL" id="JABXBU010001863">
    <property type="protein sequence ID" value="KAF8781491.1"/>
    <property type="molecule type" value="Genomic_DNA"/>
</dbReference>
<sequence>MPNKQEFKVLDFHCAICWRSGESPSSGVRHVGTGSAMSLLMALLAGPGGVRSRATLGIPSVPGMISSFFFENLFVDMVYLTGLAFITRAFLCIHVTGLSQNRRENRAKDRKSSMGNEILMAK</sequence>
<reference evidence="3" key="2">
    <citation type="submission" date="2020-06" db="EMBL/GenBank/DDBJ databases">
        <authorList>
            <person name="Sheffer M."/>
        </authorList>
    </citation>
    <scope>NUCLEOTIDE SEQUENCE</scope>
</reference>
<reference evidence="3" key="1">
    <citation type="journal article" date="2020" name="bioRxiv">
        <title>Chromosome-level reference genome of the European wasp spider Argiope bruennichi: a resource for studies on range expansion and evolutionary adaptation.</title>
        <authorList>
            <person name="Sheffer M.M."/>
            <person name="Hoppe A."/>
            <person name="Krehenwinkel H."/>
            <person name="Uhl G."/>
            <person name="Kuss A.W."/>
            <person name="Jensen L."/>
            <person name="Jensen C."/>
            <person name="Gillespie R.G."/>
            <person name="Hoff K.J."/>
            <person name="Prost S."/>
        </authorList>
    </citation>
    <scope>NUCLEOTIDE SEQUENCE</scope>
</reference>
<protein>
    <submittedName>
        <fullName evidence="3">Uncharacterized protein</fullName>
    </submittedName>
</protein>
<keyword evidence="2" id="KW-0472">Membrane</keyword>
<name>A0A8T0EUR1_ARGBR</name>
<gene>
    <name evidence="3" type="ORF">HNY73_011880</name>
</gene>
<feature type="region of interest" description="Disordered" evidence="1">
    <location>
        <begin position="103"/>
        <end position="122"/>
    </location>
</feature>
<keyword evidence="2" id="KW-1133">Transmembrane helix</keyword>
<organism evidence="3 4">
    <name type="scientific">Argiope bruennichi</name>
    <name type="common">Wasp spider</name>
    <name type="synonym">Aranea bruennichi</name>
    <dbReference type="NCBI Taxonomy" id="94029"/>
    <lineage>
        <taxon>Eukaryota</taxon>
        <taxon>Metazoa</taxon>
        <taxon>Ecdysozoa</taxon>
        <taxon>Arthropoda</taxon>
        <taxon>Chelicerata</taxon>
        <taxon>Arachnida</taxon>
        <taxon>Araneae</taxon>
        <taxon>Araneomorphae</taxon>
        <taxon>Entelegynae</taxon>
        <taxon>Araneoidea</taxon>
        <taxon>Araneidae</taxon>
        <taxon>Argiope</taxon>
    </lineage>
</organism>
<feature type="transmembrane region" description="Helical" evidence="2">
    <location>
        <begin position="77"/>
        <end position="98"/>
    </location>
</feature>
<evidence type="ECO:0000256" key="1">
    <source>
        <dbReference type="SAM" id="MobiDB-lite"/>
    </source>
</evidence>
<feature type="compositionally biased region" description="Basic and acidic residues" evidence="1">
    <location>
        <begin position="103"/>
        <end position="112"/>
    </location>
</feature>
<accession>A0A8T0EUR1</accession>
<keyword evidence="2" id="KW-0812">Transmembrane</keyword>
<proteinExistence type="predicted"/>
<evidence type="ECO:0000256" key="2">
    <source>
        <dbReference type="SAM" id="Phobius"/>
    </source>
</evidence>
<keyword evidence="4" id="KW-1185">Reference proteome</keyword>
<comment type="caution">
    <text evidence="3">The sequence shown here is derived from an EMBL/GenBank/DDBJ whole genome shotgun (WGS) entry which is preliminary data.</text>
</comment>
<dbReference type="Proteomes" id="UP000807504">
    <property type="component" value="Unassembled WGS sequence"/>
</dbReference>
<evidence type="ECO:0000313" key="4">
    <source>
        <dbReference type="Proteomes" id="UP000807504"/>
    </source>
</evidence>